<dbReference type="Gramene" id="KGN54367">
    <property type="protein sequence ID" value="KGN54367"/>
    <property type="gene ID" value="Csa_4G308570"/>
</dbReference>
<accession>A0A0A0L1A3</accession>
<evidence type="ECO:0000313" key="2">
    <source>
        <dbReference type="EMBL" id="KGN54367.1"/>
    </source>
</evidence>
<sequence length="69" mass="7655">MGTKPRSAELVRYFKNSAIPPSKHNSTRFPKPLLNNISSFHSHFPHPISTPTLPPATHDSDLSFGESID</sequence>
<keyword evidence="3" id="KW-1185">Reference proteome</keyword>
<reference evidence="2 3" key="1">
    <citation type="journal article" date="2009" name="Nat. Genet.">
        <title>The genome of the cucumber, Cucumis sativus L.</title>
        <authorList>
            <person name="Huang S."/>
            <person name="Li R."/>
            <person name="Zhang Z."/>
            <person name="Li L."/>
            <person name="Gu X."/>
            <person name="Fan W."/>
            <person name="Lucas W.J."/>
            <person name="Wang X."/>
            <person name="Xie B."/>
            <person name="Ni P."/>
            <person name="Ren Y."/>
            <person name="Zhu H."/>
            <person name="Li J."/>
            <person name="Lin K."/>
            <person name="Jin W."/>
            <person name="Fei Z."/>
            <person name="Li G."/>
            <person name="Staub J."/>
            <person name="Kilian A."/>
            <person name="van der Vossen E.A."/>
            <person name="Wu Y."/>
            <person name="Guo J."/>
            <person name="He J."/>
            <person name="Jia Z."/>
            <person name="Ren Y."/>
            <person name="Tian G."/>
            <person name="Lu Y."/>
            <person name="Ruan J."/>
            <person name="Qian W."/>
            <person name="Wang M."/>
            <person name="Huang Q."/>
            <person name="Li B."/>
            <person name="Xuan Z."/>
            <person name="Cao J."/>
            <person name="Asan"/>
            <person name="Wu Z."/>
            <person name="Zhang J."/>
            <person name="Cai Q."/>
            <person name="Bai Y."/>
            <person name="Zhao B."/>
            <person name="Han Y."/>
            <person name="Li Y."/>
            <person name="Li X."/>
            <person name="Wang S."/>
            <person name="Shi Q."/>
            <person name="Liu S."/>
            <person name="Cho W.K."/>
            <person name="Kim J.Y."/>
            <person name="Xu Y."/>
            <person name="Heller-Uszynska K."/>
            <person name="Miao H."/>
            <person name="Cheng Z."/>
            <person name="Zhang S."/>
            <person name="Wu J."/>
            <person name="Yang Y."/>
            <person name="Kang H."/>
            <person name="Li M."/>
            <person name="Liang H."/>
            <person name="Ren X."/>
            <person name="Shi Z."/>
            <person name="Wen M."/>
            <person name="Jian M."/>
            <person name="Yang H."/>
            <person name="Zhang G."/>
            <person name="Yang Z."/>
            <person name="Chen R."/>
            <person name="Liu S."/>
            <person name="Li J."/>
            <person name="Ma L."/>
            <person name="Liu H."/>
            <person name="Zhou Y."/>
            <person name="Zhao J."/>
            <person name="Fang X."/>
            <person name="Li G."/>
            <person name="Fang L."/>
            <person name="Li Y."/>
            <person name="Liu D."/>
            <person name="Zheng H."/>
            <person name="Zhang Y."/>
            <person name="Qin N."/>
            <person name="Li Z."/>
            <person name="Yang G."/>
            <person name="Yang S."/>
            <person name="Bolund L."/>
            <person name="Kristiansen K."/>
            <person name="Zheng H."/>
            <person name="Li S."/>
            <person name="Zhang X."/>
            <person name="Yang H."/>
            <person name="Wang J."/>
            <person name="Sun R."/>
            <person name="Zhang B."/>
            <person name="Jiang S."/>
            <person name="Wang J."/>
            <person name="Du Y."/>
            <person name="Li S."/>
        </authorList>
    </citation>
    <scope>NUCLEOTIDE SEQUENCE [LARGE SCALE GENOMIC DNA]</scope>
    <source>
        <strain evidence="3">cv. 9930</strain>
    </source>
</reference>
<reference evidence="2 3" key="3">
    <citation type="journal article" date="2010" name="BMC Genomics">
        <title>Transcriptome sequencing and comparative analysis of cucumber flowers with different sex types.</title>
        <authorList>
            <person name="Guo S."/>
            <person name="Zheng Y."/>
            <person name="Joung J.G."/>
            <person name="Liu S."/>
            <person name="Zhang Z."/>
            <person name="Crasta O.R."/>
            <person name="Sobral B.W."/>
            <person name="Xu Y."/>
            <person name="Huang S."/>
            <person name="Fei Z."/>
        </authorList>
    </citation>
    <scope>NUCLEOTIDE SEQUENCE [LARGE SCALE GENOMIC DNA]</scope>
    <source>
        <strain evidence="3">cv. 9930</strain>
    </source>
</reference>
<reference evidence="2 3" key="4">
    <citation type="journal article" date="2011" name="BMC Genomics">
        <title>RNA-Seq improves annotation of protein-coding genes in the cucumber genome.</title>
        <authorList>
            <person name="Li Z."/>
            <person name="Zhang Z."/>
            <person name="Yan P."/>
            <person name="Huang S."/>
            <person name="Fei Z."/>
            <person name="Lin K."/>
        </authorList>
    </citation>
    <scope>NUCLEOTIDE SEQUENCE [LARGE SCALE GENOMIC DNA]</scope>
    <source>
        <strain evidence="3">cv. 9930</strain>
    </source>
</reference>
<proteinExistence type="predicted"/>
<evidence type="ECO:0000313" key="3">
    <source>
        <dbReference type="Proteomes" id="UP000029981"/>
    </source>
</evidence>
<organism evidence="2 3">
    <name type="scientific">Cucumis sativus</name>
    <name type="common">Cucumber</name>
    <dbReference type="NCBI Taxonomy" id="3659"/>
    <lineage>
        <taxon>Eukaryota</taxon>
        <taxon>Viridiplantae</taxon>
        <taxon>Streptophyta</taxon>
        <taxon>Embryophyta</taxon>
        <taxon>Tracheophyta</taxon>
        <taxon>Spermatophyta</taxon>
        <taxon>Magnoliopsida</taxon>
        <taxon>eudicotyledons</taxon>
        <taxon>Gunneridae</taxon>
        <taxon>Pentapetalae</taxon>
        <taxon>rosids</taxon>
        <taxon>fabids</taxon>
        <taxon>Cucurbitales</taxon>
        <taxon>Cucurbitaceae</taxon>
        <taxon>Benincaseae</taxon>
        <taxon>Cucumis</taxon>
    </lineage>
</organism>
<dbReference type="EMBL" id="CM002925">
    <property type="protein sequence ID" value="KGN54367.1"/>
    <property type="molecule type" value="Genomic_DNA"/>
</dbReference>
<protein>
    <submittedName>
        <fullName evidence="2">Uncharacterized protein</fullName>
    </submittedName>
</protein>
<dbReference type="AlphaFoldDB" id="A0A0A0L1A3"/>
<reference evidence="2 3" key="2">
    <citation type="journal article" date="2009" name="PLoS ONE">
        <title>An integrated genetic and cytogenetic map of the cucumber genome.</title>
        <authorList>
            <person name="Ren Y."/>
            <person name="Zhang Z."/>
            <person name="Liu J."/>
            <person name="Staub J.E."/>
            <person name="Han Y."/>
            <person name="Cheng Z."/>
            <person name="Li X."/>
            <person name="Lu J."/>
            <person name="Miao H."/>
            <person name="Kang H."/>
            <person name="Xie B."/>
            <person name="Gu X."/>
            <person name="Wang X."/>
            <person name="Du Y."/>
            <person name="Jin W."/>
            <person name="Huang S."/>
        </authorList>
    </citation>
    <scope>NUCLEOTIDE SEQUENCE [LARGE SCALE GENOMIC DNA]</scope>
    <source>
        <strain evidence="3">cv. 9930</strain>
    </source>
</reference>
<evidence type="ECO:0000256" key="1">
    <source>
        <dbReference type="SAM" id="MobiDB-lite"/>
    </source>
</evidence>
<feature type="region of interest" description="Disordered" evidence="1">
    <location>
        <begin position="45"/>
        <end position="69"/>
    </location>
</feature>
<name>A0A0A0L1A3_CUCSA</name>
<gene>
    <name evidence="2" type="ORF">Csa_4G308570</name>
</gene>
<dbReference type="Proteomes" id="UP000029981">
    <property type="component" value="Chromosome 4"/>
</dbReference>